<proteinExistence type="predicted"/>
<reference evidence="1 2" key="1">
    <citation type="submission" date="2024-10" db="EMBL/GenBank/DDBJ databases">
        <authorList>
            <person name="Deangelis K."/>
            <person name="Huntemann M."/>
            <person name="Clum A."/>
            <person name="Wang J."/>
            <person name="Palaniappan K."/>
            <person name="Ritter S."/>
            <person name="Chen I.-M."/>
            <person name="Stamatis D."/>
            <person name="Reddy T."/>
            <person name="O'Malley R."/>
            <person name="Daum C."/>
            <person name="Ng V."/>
            <person name="Ivanova N."/>
            <person name="Kyrpides N."/>
            <person name="Woyke T."/>
        </authorList>
    </citation>
    <scope>NUCLEOTIDE SEQUENCE [LARGE SCALE GENOMIC DNA]</scope>
    <source>
        <strain evidence="1 2">GAS97</strain>
    </source>
</reference>
<name>A0ABW8MYA0_9BURK</name>
<evidence type="ECO:0000313" key="2">
    <source>
        <dbReference type="Proteomes" id="UP001620514"/>
    </source>
</evidence>
<sequence>MRRFFVALDKEMTRRHAQWLTVIKKIAHSSRPLTLKAATRH</sequence>
<gene>
    <name evidence="1" type="ORF">ABH943_008348</name>
</gene>
<reference evidence="1 2" key="2">
    <citation type="submission" date="2024-11" db="EMBL/GenBank/DDBJ databases">
        <title>Using genomics to understand microbial adaptation to soil warming.</title>
        <authorList>
            <person name="Deangelis K.M. PhD."/>
        </authorList>
    </citation>
    <scope>NUCLEOTIDE SEQUENCE [LARGE SCALE GENOMIC DNA]</scope>
    <source>
        <strain evidence="1 2">GAS97</strain>
    </source>
</reference>
<organism evidence="1 2">
    <name type="scientific">Caballeronia udeis</name>
    <dbReference type="NCBI Taxonomy" id="1232866"/>
    <lineage>
        <taxon>Bacteria</taxon>
        <taxon>Pseudomonadati</taxon>
        <taxon>Pseudomonadota</taxon>
        <taxon>Betaproteobacteria</taxon>
        <taxon>Burkholderiales</taxon>
        <taxon>Burkholderiaceae</taxon>
        <taxon>Caballeronia</taxon>
    </lineage>
</organism>
<dbReference type="Proteomes" id="UP001620514">
    <property type="component" value="Unassembled WGS sequence"/>
</dbReference>
<dbReference type="EMBL" id="JBIYDN010000048">
    <property type="protein sequence ID" value="MFK4448304.1"/>
    <property type="molecule type" value="Genomic_DNA"/>
</dbReference>
<keyword evidence="2" id="KW-1185">Reference proteome</keyword>
<evidence type="ECO:0000313" key="1">
    <source>
        <dbReference type="EMBL" id="MFK4448304.1"/>
    </source>
</evidence>
<protein>
    <submittedName>
        <fullName evidence="1">Uncharacterized protein</fullName>
    </submittedName>
</protein>
<accession>A0ABW8MYA0</accession>
<comment type="caution">
    <text evidence="1">The sequence shown here is derived from an EMBL/GenBank/DDBJ whole genome shotgun (WGS) entry which is preliminary data.</text>
</comment>